<sequence length="95" mass="10960">IKSILITKIQDTVEQLDNVSSDIKNNPEIGAIESFNKIINKISNILGNFSQNHCFLNQIIDNEHWQLLNNQLNFTMYEIDNIGDNKLYHNSTIVE</sequence>
<keyword evidence="1" id="KW-1185">Reference proteome</keyword>
<dbReference type="Proteomes" id="UP000887565">
    <property type="component" value="Unplaced"/>
</dbReference>
<protein>
    <submittedName>
        <fullName evidence="2">Uncharacterized protein</fullName>
    </submittedName>
</protein>
<name>A0A915HWM4_ROMCU</name>
<organism evidence="1 2">
    <name type="scientific">Romanomermis culicivorax</name>
    <name type="common">Nematode worm</name>
    <dbReference type="NCBI Taxonomy" id="13658"/>
    <lineage>
        <taxon>Eukaryota</taxon>
        <taxon>Metazoa</taxon>
        <taxon>Ecdysozoa</taxon>
        <taxon>Nematoda</taxon>
        <taxon>Enoplea</taxon>
        <taxon>Dorylaimia</taxon>
        <taxon>Mermithida</taxon>
        <taxon>Mermithoidea</taxon>
        <taxon>Mermithidae</taxon>
        <taxon>Romanomermis</taxon>
    </lineage>
</organism>
<reference evidence="2" key="1">
    <citation type="submission" date="2022-11" db="UniProtKB">
        <authorList>
            <consortium name="WormBaseParasite"/>
        </authorList>
    </citation>
    <scope>IDENTIFICATION</scope>
</reference>
<dbReference type="AlphaFoldDB" id="A0A915HWM4"/>
<proteinExistence type="predicted"/>
<dbReference type="WBParaSite" id="nRc.2.0.1.t05823-RA">
    <property type="protein sequence ID" value="nRc.2.0.1.t05823-RA"/>
    <property type="gene ID" value="nRc.2.0.1.g05823"/>
</dbReference>
<evidence type="ECO:0000313" key="2">
    <source>
        <dbReference type="WBParaSite" id="nRc.2.0.1.t05823-RA"/>
    </source>
</evidence>
<accession>A0A915HWM4</accession>
<evidence type="ECO:0000313" key="1">
    <source>
        <dbReference type="Proteomes" id="UP000887565"/>
    </source>
</evidence>